<dbReference type="InterPro" id="IPR002327">
    <property type="entry name" value="Cyt_c_1A/1B"/>
</dbReference>
<feature type="domain" description="Cytochrome c" evidence="7">
    <location>
        <begin position="20"/>
        <end position="120"/>
    </location>
</feature>
<evidence type="ECO:0000313" key="9">
    <source>
        <dbReference type="Proteomes" id="UP000564378"/>
    </source>
</evidence>
<dbReference type="InterPro" id="IPR009056">
    <property type="entry name" value="Cyt_c-like_dom"/>
</dbReference>
<evidence type="ECO:0000256" key="6">
    <source>
        <dbReference type="PROSITE-ProRule" id="PRU00433"/>
    </source>
</evidence>
<evidence type="ECO:0000259" key="7">
    <source>
        <dbReference type="PROSITE" id="PS51007"/>
    </source>
</evidence>
<comment type="caution">
    <text evidence="8">The sequence shown here is derived from an EMBL/GenBank/DDBJ whole genome shotgun (WGS) entry which is preliminary data.</text>
</comment>
<dbReference type="GO" id="GO:0020037">
    <property type="term" value="F:heme binding"/>
    <property type="evidence" value="ECO:0007669"/>
    <property type="project" value="InterPro"/>
</dbReference>
<accession>A0A842I1T2</accession>
<evidence type="ECO:0000256" key="5">
    <source>
        <dbReference type="ARBA" id="ARBA00023004"/>
    </source>
</evidence>
<keyword evidence="2 6" id="KW-0349">Heme</keyword>
<gene>
    <name evidence="8" type="ORF">H6P80_14680</name>
</gene>
<reference evidence="8 9" key="1">
    <citation type="submission" date="2020-08" db="EMBL/GenBank/DDBJ databases">
        <title>Draft genome sequence of Parasphingopyxis sp. GrpM-11.</title>
        <authorList>
            <person name="Oh J."/>
            <person name="Roh D.-H."/>
        </authorList>
    </citation>
    <scope>NUCLEOTIDE SEQUENCE [LARGE SCALE GENOMIC DNA]</scope>
    <source>
        <strain evidence="8 9">GrpM-11</strain>
    </source>
</reference>
<evidence type="ECO:0000256" key="2">
    <source>
        <dbReference type="ARBA" id="ARBA00022617"/>
    </source>
</evidence>
<evidence type="ECO:0000256" key="3">
    <source>
        <dbReference type="ARBA" id="ARBA00022723"/>
    </source>
</evidence>
<dbReference type="InterPro" id="IPR036909">
    <property type="entry name" value="Cyt_c-like_dom_sf"/>
</dbReference>
<dbReference type="GO" id="GO:0009055">
    <property type="term" value="F:electron transfer activity"/>
    <property type="evidence" value="ECO:0007669"/>
    <property type="project" value="InterPro"/>
</dbReference>
<proteinExistence type="predicted"/>
<dbReference type="Proteomes" id="UP000564378">
    <property type="component" value="Unassembled WGS sequence"/>
</dbReference>
<dbReference type="EMBL" id="JACJVJ010000003">
    <property type="protein sequence ID" value="MBC2778867.1"/>
    <property type="molecule type" value="Genomic_DNA"/>
</dbReference>
<name>A0A842I1T2_9SPHN</name>
<evidence type="ECO:0000256" key="4">
    <source>
        <dbReference type="ARBA" id="ARBA00022982"/>
    </source>
</evidence>
<dbReference type="PROSITE" id="PS51007">
    <property type="entry name" value="CYTC"/>
    <property type="match status" value="1"/>
</dbReference>
<keyword evidence="4" id="KW-0249">Electron transport</keyword>
<keyword evidence="5 6" id="KW-0408">Iron</keyword>
<keyword evidence="3 6" id="KW-0479">Metal-binding</keyword>
<evidence type="ECO:0000256" key="1">
    <source>
        <dbReference type="ARBA" id="ARBA00022448"/>
    </source>
</evidence>
<dbReference type="PANTHER" id="PTHR11961">
    <property type="entry name" value="CYTOCHROME C"/>
    <property type="match status" value="1"/>
</dbReference>
<dbReference type="AlphaFoldDB" id="A0A842I1T2"/>
<sequence>MEAEPSAPAATPASTASAPPAAVARPAAFASCGACHTVERGAAATVGPNLFGVFGSNAGSKAGFSYSQAMQDSQISWTRSNLDRFLADPAGVVPGTRMGIPGTRDAAARSAIIDYLETLR</sequence>
<dbReference type="GO" id="GO:0046872">
    <property type="term" value="F:metal ion binding"/>
    <property type="evidence" value="ECO:0007669"/>
    <property type="project" value="UniProtKB-KW"/>
</dbReference>
<protein>
    <submittedName>
        <fullName evidence="8">C-type cytochrome</fullName>
    </submittedName>
</protein>
<organism evidence="8 9">
    <name type="scientific">Parasphingopyxis marina</name>
    <dbReference type="NCBI Taxonomy" id="2761622"/>
    <lineage>
        <taxon>Bacteria</taxon>
        <taxon>Pseudomonadati</taxon>
        <taxon>Pseudomonadota</taxon>
        <taxon>Alphaproteobacteria</taxon>
        <taxon>Sphingomonadales</taxon>
        <taxon>Sphingomonadaceae</taxon>
        <taxon>Parasphingopyxis</taxon>
    </lineage>
</organism>
<dbReference type="PRINTS" id="PR00604">
    <property type="entry name" value="CYTCHRMECIAB"/>
</dbReference>
<dbReference type="Gene3D" id="1.10.760.10">
    <property type="entry name" value="Cytochrome c-like domain"/>
    <property type="match status" value="1"/>
</dbReference>
<dbReference type="SUPFAM" id="SSF46626">
    <property type="entry name" value="Cytochrome c"/>
    <property type="match status" value="1"/>
</dbReference>
<keyword evidence="9" id="KW-1185">Reference proteome</keyword>
<evidence type="ECO:0000313" key="8">
    <source>
        <dbReference type="EMBL" id="MBC2778867.1"/>
    </source>
</evidence>
<keyword evidence="1" id="KW-0813">Transport</keyword>